<dbReference type="InterPro" id="IPR020630">
    <property type="entry name" value="THF_DH/CycHdrlase_cat_dom"/>
</dbReference>
<dbReference type="EMBL" id="BARS01040941">
    <property type="protein sequence ID" value="GAG40727.1"/>
    <property type="molecule type" value="Genomic_DNA"/>
</dbReference>
<protein>
    <recommendedName>
        <fullName evidence="11">Methenyltetrahydrofolate cyclohydrolase</fullName>
    </recommendedName>
</protein>
<keyword evidence="3" id="KW-0554">One-carbon metabolism</keyword>
<dbReference type="FunFam" id="3.40.50.10860:FF:000005">
    <property type="entry name" value="C-1-tetrahydrofolate synthase, cytoplasmic, putative"/>
    <property type="match status" value="1"/>
</dbReference>
<gene>
    <name evidence="10" type="ORF">S01H1_62338</name>
</gene>
<dbReference type="InterPro" id="IPR000672">
    <property type="entry name" value="THF_DH/CycHdrlase"/>
</dbReference>
<evidence type="ECO:0000259" key="9">
    <source>
        <dbReference type="Pfam" id="PF02882"/>
    </source>
</evidence>
<evidence type="ECO:0000256" key="2">
    <source>
        <dbReference type="ARBA" id="ARBA00011738"/>
    </source>
</evidence>
<dbReference type="GO" id="GO:0004477">
    <property type="term" value="F:methenyltetrahydrofolate cyclohydrolase activity"/>
    <property type="evidence" value="ECO:0007669"/>
    <property type="project" value="TreeGrafter"/>
</dbReference>
<evidence type="ECO:0000313" key="10">
    <source>
        <dbReference type="EMBL" id="GAG40727.1"/>
    </source>
</evidence>
<evidence type="ECO:0000259" key="8">
    <source>
        <dbReference type="Pfam" id="PF00763"/>
    </source>
</evidence>
<evidence type="ECO:0008006" key="11">
    <source>
        <dbReference type="Google" id="ProtNLM"/>
    </source>
</evidence>
<evidence type="ECO:0000256" key="4">
    <source>
        <dbReference type="ARBA" id="ARBA00022801"/>
    </source>
</evidence>
<comment type="caution">
    <text evidence="10">The sequence shown here is derived from an EMBL/GenBank/DDBJ whole genome shotgun (WGS) entry which is preliminary data.</text>
</comment>
<organism evidence="10">
    <name type="scientific">marine sediment metagenome</name>
    <dbReference type="NCBI Taxonomy" id="412755"/>
    <lineage>
        <taxon>unclassified sequences</taxon>
        <taxon>metagenomes</taxon>
        <taxon>ecological metagenomes</taxon>
    </lineage>
</organism>
<dbReference type="Pfam" id="PF02882">
    <property type="entry name" value="THF_DHG_CYH_C"/>
    <property type="match status" value="1"/>
</dbReference>
<dbReference type="InterPro" id="IPR020631">
    <property type="entry name" value="THF_DH/CycHdrlase_NAD-bd_dom"/>
</dbReference>
<reference evidence="10" key="1">
    <citation type="journal article" date="2014" name="Front. Microbiol.">
        <title>High frequency of phylogenetically diverse reductive dehalogenase-homologous genes in deep subseafloor sedimentary metagenomes.</title>
        <authorList>
            <person name="Kawai M."/>
            <person name="Futagami T."/>
            <person name="Toyoda A."/>
            <person name="Takaki Y."/>
            <person name="Nishi S."/>
            <person name="Hori S."/>
            <person name="Arai W."/>
            <person name="Tsubouchi T."/>
            <person name="Morono Y."/>
            <person name="Uchiyama I."/>
            <person name="Ito T."/>
            <person name="Fujiyama A."/>
            <person name="Inagaki F."/>
            <person name="Takami H."/>
        </authorList>
    </citation>
    <scope>NUCLEOTIDE SEQUENCE</scope>
    <source>
        <strain evidence="10">Expedition CK06-06</strain>
    </source>
</reference>
<comment type="subunit">
    <text evidence="2">Homodimer.</text>
</comment>
<keyword evidence="5" id="KW-0521">NADP</keyword>
<evidence type="ECO:0000256" key="1">
    <source>
        <dbReference type="ARBA" id="ARBA00004777"/>
    </source>
</evidence>
<dbReference type="AlphaFoldDB" id="X0XZY6"/>
<dbReference type="HAMAP" id="MF_01576">
    <property type="entry name" value="THF_DHG_CYH"/>
    <property type="match status" value="1"/>
</dbReference>
<feature type="domain" description="Tetrahydrofolate dehydrogenase/cyclohydrolase catalytic" evidence="8">
    <location>
        <begin position="2"/>
        <end position="111"/>
    </location>
</feature>
<dbReference type="SUPFAM" id="SSF51735">
    <property type="entry name" value="NAD(P)-binding Rossmann-fold domains"/>
    <property type="match status" value="1"/>
</dbReference>
<dbReference type="PRINTS" id="PR00085">
    <property type="entry name" value="THFDHDRGNASE"/>
</dbReference>
<comment type="pathway">
    <text evidence="1">One-carbon metabolism; tetrahydrofolate interconversion.</text>
</comment>
<dbReference type="GO" id="GO:0005829">
    <property type="term" value="C:cytosol"/>
    <property type="evidence" value="ECO:0007669"/>
    <property type="project" value="TreeGrafter"/>
</dbReference>
<name>X0XZY6_9ZZZZ</name>
<dbReference type="PANTHER" id="PTHR48099">
    <property type="entry name" value="C-1-TETRAHYDROFOLATE SYNTHASE, CYTOPLASMIC-RELATED"/>
    <property type="match status" value="1"/>
</dbReference>
<dbReference type="GO" id="GO:0004488">
    <property type="term" value="F:methylenetetrahydrofolate dehydrogenase (NADP+) activity"/>
    <property type="evidence" value="ECO:0007669"/>
    <property type="project" value="InterPro"/>
</dbReference>
<accession>X0XZY6</accession>
<evidence type="ECO:0000256" key="7">
    <source>
        <dbReference type="ARBA" id="ARBA00023268"/>
    </source>
</evidence>
<feature type="non-terminal residue" evidence="10">
    <location>
        <position position="253"/>
    </location>
</feature>
<feature type="non-terminal residue" evidence="10">
    <location>
        <position position="1"/>
    </location>
</feature>
<proteinExistence type="inferred from homology"/>
<feature type="domain" description="Tetrahydrofolate dehydrogenase/cyclohydrolase NAD(P)-binding" evidence="9">
    <location>
        <begin position="130"/>
        <end position="250"/>
    </location>
</feature>
<dbReference type="FunFam" id="3.40.50.720:FF:000189">
    <property type="entry name" value="Bifunctional protein FolD"/>
    <property type="match status" value="1"/>
</dbReference>
<dbReference type="InterPro" id="IPR046346">
    <property type="entry name" value="Aminoacid_DH-like_N_sf"/>
</dbReference>
<dbReference type="GO" id="GO:0035999">
    <property type="term" value="P:tetrahydrofolate interconversion"/>
    <property type="evidence" value="ECO:0007669"/>
    <property type="project" value="TreeGrafter"/>
</dbReference>
<dbReference type="Pfam" id="PF00763">
    <property type="entry name" value="THF_DHG_CYH"/>
    <property type="match status" value="1"/>
</dbReference>
<dbReference type="SUPFAM" id="SSF53223">
    <property type="entry name" value="Aminoacid dehydrogenase-like, N-terminal domain"/>
    <property type="match status" value="1"/>
</dbReference>
<keyword evidence="6" id="KW-0560">Oxidoreductase</keyword>
<sequence length="253" mass="27296">PVAERLKDELRGRVSALRDRGVCPKLVLLRVGEDPASAVYVRAKQKACEAVGIISQSEHLAEEISAGDLLDRVAALGRDESVHGLLVQLPLPPHLPEDQILEAVDPEKDVDGFHPLNLGLLCLGTPRFVPATPSGILKILDFYDIETEGRRVAIVGRSRIVGRPLANLLSRKARAGNATVTLCHTATRDLARATREAQILVAAAGSKRMITADMVSPDAVVVDVGMHREPDPERPGKNRLCGDVDFEALNGRV</sequence>
<evidence type="ECO:0000256" key="6">
    <source>
        <dbReference type="ARBA" id="ARBA00023002"/>
    </source>
</evidence>
<dbReference type="Gene3D" id="3.40.50.10860">
    <property type="entry name" value="Leucine Dehydrogenase, chain A, domain 1"/>
    <property type="match status" value="1"/>
</dbReference>
<dbReference type="PANTHER" id="PTHR48099:SF5">
    <property type="entry name" value="C-1-TETRAHYDROFOLATE SYNTHASE, CYTOPLASMIC"/>
    <property type="match status" value="1"/>
</dbReference>
<evidence type="ECO:0000256" key="5">
    <source>
        <dbReference type="ARBA" id="ARBA00022857"/>
    </source>
</evidence>
<dbReference type="CDD" id="cd01080">
    <property type="entry name" value="NAD_bind_m-THF_DH_Cyclohyd"/>
    <property type="match status" value="1"/>
</dbReference>
<keyword evidence="4" id="KW-0378">Hydrolase</keyword>
<dbReference type="InterPro" id="IPR036291">
    <property type="entry name" value="NAD(P)-bd_dom_sf"/>
</dbReference>
<keyword evidence="7" id="KW-0511">Multifunctional enzyme</keyword>
<evidence type="ECO:0000256" key="3">
    <source>
        <dbReference type="ARBA" id="ARBA00022563"/>
    </source>
</evidence>
<dbReference type="Gene3D" id="3.40.50.720">
    <property type="entry name" value="NAD(P)-binding Rossmann-like Domain"/>
    <property type="match status" value="1"/>
</dbReference>